<accession>A0A074ZI17</accession>
<proteinExistence type="predicted"/>
<gene>
    <name evidence="1" type="ORF">T265_07113</name>
</gene>
<dbReference type="EMBL" id="KL596777">
    <property type="protein sequence ID" value="KER25432.1"/>
    <property type="molecule type" value="Genomic_DNA"/>
</dbReference>
<keyword evidence="2" id="KW-1185">Reference proteome</keyword>
<evidence type="ECO:0000313" key="1">
    <source>
        <dbReference type="EMBL" id="KER25432.1"/>
    </source>
</evidence>
<dbReference type="CTD" id="20321292"/>
<organism evidence="1 2">
    <name type="scientific">Opisthorchis viverrini</name>
    <name type="common">Southeast Asian liver fluke</name>
    <dbReference type="NCBI Taxonomy" id="6198"/>
    <lineage>
        <taxon>Eukaryota</taxon>
        <taxon>Metazoa</taxon>
        <taxon>Spiralia</taxon>
        <taxon>Lophotrochozoa</taxon>
        <taxon>Platyhelminthes</taxon>
        <taxon>Trematoda</taxon>
        <taxon>Digenea</taxon>
        <taxon>Opisthorchiida</taxon>
        <taxon>Opisthorchiata</taxon>
        <taxon>Opisthorchiidae</taxon>
        <taxon>Opisthorchis</taxon>
    </lineage>
</organism>
<dbReference type="Proteomes" id="UP000054324">
    <property type="component" value="Unassembled WGS sequence"/>
</dbReference>
<dbReference type="AlphaFoldDB" id="A0A074ZI17"/>
<dbReference type="RefSeq" id="XP_009170820.1">
    <property type="nucleotide sequence ID" value="XM_009172556.1"/>
</dbReference>
<evidence type="ECO:0000313" key="2">
    <source>
        <dbReference type="Proteomes" id="UP000054324"/>
    </source>
</evidence>
<protein>
    <submittedName>
        <fullName evidence="1">Uncharacterized protein</fullName>
    </submittedName>
</protein>
<reference evidence="1 2" key="1">
    <citation type="submission" date="2013-11" db="EMBL/GenBank/DDBJ databases">
        <title>Opisthorchis viverrini - life in the bile duct.</title>
        <authorList>
            <person name="Young N.D."/>
            <person name="Nagarajan N."/>
            <person name="Lin S.J."/>
            <person name="Korhonen P.K."/>
            <person name="Jex A.R."/>
            <person name="Hall R.S."/>
            <person name="Safavi-Hemami H."/>
            <person name="Kaewkong W."/>
            <person name="Bertrand D."/>
            <person name="Gao S."/>
            <person name="Seet Q."/>
            <person name="Wongkham S."/>
            <person name="Teh B.T."/>
            <person name="Wongkham C."/>
            <person name="Intapan P.M."/>
            <person name="Maleewong W."/>
            <person name="Yang X."/>
            <person name="Hu M."/>
            <person name="Wang Z."/>
            <person name="Hofmann A."/>
            <person name="Sternberg P.W."/>
            <person name="Tan P."/>
            <person name="Wang J."/>
            <person name="Gasser R.B."/>
        </authorList>
    </citation>
    <scope>NUCLEOTIDE SEQUENCE [LARGE SCALE GENOMIC DNA]</scope>
</reference>
<dbReference type="GeneID" id="20321292"/>
<dbReference type="KEGG" id="ovi:T265_07113"/>
<name>A0A074ZI17_OPIVI</name>
<sequence>MYPWFQAASKPQPGGRVLFIELFTVYDGRQRKSSTDSRFQTTIENNLRMQTATTRGHDGGRLATRITPTWRSVVRRALNCIAVNRCDHRKVTSYLTEAVTLRNGSKHVVTYAW</sequence>